<dbReference type="AlphaFoldDB" id="A0A6L3ZGH4"/>
<proteinExistence type="predicted"/>
<reference evidence="3 4" key="1">
    <citation type="submission" date="2019-10" db="EMBL/GenBank/DDBJ databases">
        <title>Genome sequence of Phaeocystidibacter marisrubri JCM30614 (type strain).</title>
        <authorList>
            <person name="Bowman J.P."/>
        </authorList>
    </citation>
    <scope>NUCLEOTIDE SEQUENCE [LARGE SCALE GENOMIC DNA]</scope>
    <source>
        <strain evidence="3 4">JCM 30614</strain>
    </source>
</reference>
<gene>
    <name evidence="3" type="ORF">F8C82_01055</name>
</gene>
<dbReference type="InterPro" id="IPR036435">
    <property type="entry name" value="Leukocidin/porin_MspA_sf"/>
</dbReference>
<evidence type="ECO:0000256" key="1">
    <source>
        <dbReference type="ARBA" id="ARBA00022729"/>
    </source>
</evidence>
<dbReference type="Proteomes" id="UP000484164">
    <property type="component" value="Unassembled WGS sequence"/>
</dbReference>
<accession>A0A6L3ZGH4</accession>
<evidence type="ECO:0000313" key="4">
    <source>
        <dbReference type="Proteomes" id="UP000484164"/>
    </source>
</evidence>
<keyword evidence="4" id="KW-1185">Reference proteome</keyword>
<feature type="chain" id="PRO_5026842061" evidence="2">
    <location>
        <begin position="20"/>
        <end position="278"/>
    </location>
</feature>
<dbReference type="NCBIfam" id="NF041634">
    <property type="entry name" value="HAEPLYID"/>
    <property type="match status" value="1"/>
</dbReference>
<dbReference type="EMBL" id="WBVQ01000001">
    <property type="protein sequence ID" value="KAB2817011.1"/>
    <property type="molecule type" value="Genomic_DNA"/>
</dbReference>
<feature type="signal peptide" evidence="2">
    <location>
        <begin position="1"/>
        <end position="19"/>
    </location>
</feature>
<name>A0A6L3ZGH4_9FLAO</name>
<sequence length="278" mass="31981">MKNQIAATLLLLSSTYALAQVDPARADSLYILEVEDGQSPDKVLHAEPLYIDLIRDLGARKGEREWNLGFGLADNTSHDKYEALVEYEWAPIDRLGLEVEIPFSFHSPLSESSIDSIPGNKMESLKVATQWSFYVNERISTSMALGYIHEFELSDFRSYSEQFYTGNLYNPFLVIAKRWGTSFHTMIYTGPRFSQHFGQSDLHFSYEFHPSFHYMIPGTSNFLGLESNMYFADENHITLRPQMRLEIAHGFKVGIIAGIPVNRKEERFSTFLRLIWEP</sequence>
<organism evidence="3 4">
    <name type="scientific">Phaeocystidibacter marisrubri</name>
    <dbReference type="NCBI Taxonomy" id="1577780"/>
    <lineage>
        <taxon>Bacteria</taxon>
        <taxon>Pseudomonadati</taxon>
        <taxon>Bacteroidota</taxon>
        <taxon>Flavobacteriia</taxon>
        <taxon>Flavobacteriales</taxon>
        <taxon>Phaeocystidibacteraceae</taxon>
        <taxon>Phaeocystidibacter</taxon>
    </lineage>
</organism>
<dbReference type="OrthoDB" id="892490at2"/>
<evidence type="ECO:0000256" key="2">
    <source>
        <dbReference type="SAM" id="SignalP"/>
    </source>
</evidence>
<comment type="caution">
    <text evidence="3">The sequence shown here is derived from an EMBL/GenBank/DDBJ whole genome shotgun (WGS) entry which is preliminary data.</text>
</comment>
<dbReference type="RefSeq" id="WP_151691583.1">
    <property type="nucleotide sequence ID" value="NZ_BMGX01000002.1"/>
</dbReference>
<dbReference type="InterPro" id="IPR048131">
    <property type="entry name" value="HAEPLYID-like"/>
</dbReference>
<protein>
    <submittedName>
        <fullName evidence="3">Phosphoribosylformylglycinamidine synthase</fullName>
    </submittedName>
</protein>
<dbReference type="SUPFAM" id="SSF56959">
    <property type="entry name" value="Leukocidin-like"/>
    <property type="match status" value="1"/>
</dbReference>
<keyword evidence="1 2" id="KW-0732">Signal</keyword>
<evidence type="ECO:0000313" key="3">
    <source>
        <dbReference type="EMBL" id="KAB2817011.1"/>
    </source>
</evidence>